<keyword evidence="10" id="KW-1185">Reference proteome</keyword>
<dbReference type="InterPro" id="IPR027417">
    <property type="entry name" value="P-loop_NTPase"/>
</dbReference>
<dbReference type="FunFam" id="3.40.50.300:FF:000062">
    <property type="entry name" value="U5 small nuclear ribonucleoprotein helicase"/>
    <property type="match status" value="1"/>
</dbReference>
<evidence type="ECO:0000259" key="7">
    <source>
        <dbReference type="PROSITE" id="PS51192"/>
    </source>
</evidence>
<dbReference type="SMART" id="SM00382">
    <property type="entry name" value="AAA"/>
    <property type="match status" value="2"/>
</dbReference>
<dbReference type="FunFam" id="1.10.3380.10:FF:000002">
    <property type="entry name" value="Activating signal cointegrator 1 complex subunit 3"/>
    <property type="match status" value="1"/>
</dbReference>
<dbReference type="Gene3D" id="3.40.50.300">
    <property type="entry name" value="P-loop containing nucleotide triphosphate hydrolases"/>
    <property type="match status" value="4"/>
</dbReference>
<dbReference type="CDD" id="cd18795">
    <property type="entry name" value="SF2_C_Ski2"/>
    <property type="match status" value="2"/>
</dbReference>
<dbReference type="Pfam" id="PF00270">
    <property type="entry name" value="DEAD"/>
    <property type="match status" value="2"/>
</dbReference>
<evidence type="ECO:0000313" key="9">
    <source>
        <dbReference type="EMBL" id="KAL3088837.1"/>
    </source>
</evidence>
<dbReference type="Proteomes" id="UP001620645">
    <property type="component" value="Unassembled WGS sequence"/>
</dbReference>
<keyword evidence="3" id="KW-0347">Helicase</keyword>
<dbReference type="SMART" id="SM00487">
    <property type="entry name" value="DEXDc"/>
    <property type="match status" value="2"/>
</dbReference>
<dbReference type="InterPro" id="IPR035892">
    <property type="entry name" value="C2_domain_sf"/>
</dbReference>
<reference evidence="9 10" key="1">
    <citation type="submission" date="2024-10" db="EMBL/GenBank/DDBJ databases">
        <authorList>
            <person name="Kim D."/>
        </authorList>
    </citation>
    <scope>NUCLEOTIDE SEQUENCE [LARGE SCALE GENOMIC DNA]</scope>
    <source>
        <strain evidence="9">Taebaek</strain>
    </source>
</reference>
<evidence type="ECO:0008006" key="11">
    <source>
        <dbReference type="Google" id="ProtNLM"/>
    </source>
</evidence>
<dbReference type="PANTHER" id="PTHR47961:SF13">
    <property type="entry name" value="ACTIVATING SIGNAL COINTEGRATOR 1 COMPLEX SUBUNIT 3"/>
    <property type="match status" value="1"/>
</dbReference>
<dbReference type="GO" id="GO:0005524">
    <property type="term" value="F:ATP binding"/>
    <property type="evidence" value="ECO:0007669"/>
    <property type="project" value="UniProtKB-KW"/>
</dbReference>
<dbReference type="FunFam" id="3.40.50.300:FF:000254">
    <property type="entry name" value="U5 small nuclear ribonucleoprotein helicase"/>
    <property type="match status" value="1"/>
</dbReference>
<dbReference type="SUPFAM" id="SSF158702">
    <property type="entry name" value="Sec63 N-terminal domain-like"/>
    <property type="match status" value="2"/>
</dbReference>
<comment type="function">
    <text evidence="5">Catalyzes the ATP-dependent unwinding of U4/U6 RNA duplices, an essential step in the assembly of a catalytically active spliceosome. Plays a role in pre-mRNA splicing.</text>
</comment>
<dbReference type="PIRSF" id="PIRSF039073">
    <property type="entry name" value="BRR2"/>
    <property type="match status" value="1"/>
</dbReference>
<proteinExistence type="predicted"/>
<feature type="domain" description="Helicase ATP-binding" evidence="7">
    <location>
        <begin position="176"/>
        <end position="360"/>
    </location>
</feature>
<accession>A0ABD2JE97</accession>
<dbReference type="FunFam" id="3.40.50.300:FF:000231">
    <property type="entry name" value="Activating signal cointegrator 1 complex subunit 3"/>
    <property type="match status" value="1"/>
</dbReference>
<evidence type="ECO:0000256" key="3">
    <source>
        <dbReference type="ARBA" id="ARBA00022806"/>
    </source>
</evidence>
<dbReference type="SUPFAM" id="SSF81296">
    <property type="entry name" value="E set domains"/>
    <property type="match status" value="1"/>
</dbReference>
<dbReference type="InterPro" id="IPR011545">
    <property type="entry name" value="DEAD/DEAH_box_helicase_dom"/>
</dbReference>
<dbReference type="FunFam" id="1.10.10.10:FF:000024">
    <property type="entry name" value="U5 small nuclear ribonucleoprotein helicase"/>
    <property type="match status" value="1"/>
</dbReference>
<dbReference type="Gene3D" id="2.60.40.150">
    <property type="entry name" value="C2 domain"/>
    <property type="match status" value="2"/>
</dbReference>
<dbReference type="InterPro" id="IPR014001">
    <property type="entry name" value="Helicase_ATP-bd"/>
</dbReference>
<dbReference type="SMART" id="SM00973">
    <property type="entry name" value="Sec63"/>
    <property type="match status" value="2"/>
</dbReference>
<dbReference type="InterPro" id="IPR036388">
    <property type="entry name" value="WH-like_DNA-bd_sf"/>
</dbReference>
<organism evidence="9 10">
    <name type="scientific">Heterodera schachtii</name>
    <name type="common">Sugarbeet cyst nematode worm</name>
    <name type="synonym">Tylenchus schachtii</name>
    <dbReference type="NCBI Taxonomy" id="97005"/>
    <lineage>
        <taxon>Eukaryota</taxon>
        <taxon>Metazoa</taxon>
        <taxon>Ecdysozoa</taxon>
        <taxon>Nematoda</taxon>
        <taxon>Chromadorea</taxon>
        <taxon>Rhabditida</taxon>
        <taxon>Tylenchina</taxon>
        <taxon>Tylenchomorpha</taxon>
        <taxon>Tylenchoidea</taxon>
        <taxon>Heteroderidae</taxon>
        <taxon>Heteroderinae</taxon>
        <taxon>Heterodera</taxon>
    </lineage>
</organism>
<dbReference type="InterPro" id="IPR014756">
    <property type="entry name" value="Ig_E-set"/>
</dbReference>
<dbReference type="Pfam" id="PF02889">
    <property type="entry name" value="Sec63"/>
    <property type="match status" value="2"/>
</dbReference>
<feature type="domain" description="Helicase C-terminal" evidence="8">
    <location>
        <begin position="1276"/>
        <end position="1473"/>
    </location>
</feature>
<evidence type="ECO:0000256" key="6">
    <source>
        <dbReference type="SAM" id="MobiDB-lite"/>
    </source>
</evidence>
<keyword evidence="4" id="KW-0067">ATP-binding</keyword>
<dbReference type="InterPro" id="IPR057842">
    <property type="entry name" value="WH_MER3"/>
</dbReference>
<dbReference type="PROSITE" id="PS51194">
    <property type="entry name" value="HELICASE_CTER"/>
    <property type="match status" value="2"/>
</dbReference>
<evidence type="ECO:0000256" key="2">
    <source>
        <dbReference type="ARBA" id="ARBA00022801"/>
    </source>
</evidence>
<dbReference type="InterPro" id="IPR004179">
    <property type="entry name" value="Sec63-dom"/>
</dbReference>
<dbReference type="Pfam" id="PF00271">
    <property type="entry name" value="Helicase_C"/>
    <property type="match status" value="2"/>
</dbReference>
<protein>
    <recommendedName>
        <fullName evidence="11">Activating signal cointegrator 1 complex subunit 3</fullName>
    </recommendedName>
</protein>
<dbReference type="InterPro" id="IPR003593">
    <property type="entry name" value="AAA+_ATPase"/>
</dbReference>
<dbReference type="InterPro" id="IPR001650">
    <property type="entry name" value="Helicase_C-like"/>
</dbReference>
<evidence type="ECO:0000313" key="10">
    <source>
        <dbReference type="Proteomes" id="UP001620645"/>
    </source>
</evidence>
<dbReference type="FunFam" id="3.40.50.300:FF:000102">
    <property type="entry name" value="RNA helicase, activating signal cointegrator 1"/>
    <property type="match status" value="1"/>
</dbReference>
<dbReference type="SUPFAM" id="SSF52540">
    <property type="entry name" value="P-loop containing nucleoside triphosphate hydrolases"/>
    <property type="match status" value="4"/>
</dbReference>
<sequence length="1906" mass="216888">MNSNDTIDDGLFTSHLKDQNASKMPASISDEAGPSSSSTKTTGFTEQPEFAEFRPELIVWRNKFYEVDQEEDEEFAWDDFLKSPERRAFELDDQSTSGQPKTVNVRVGVTKMALPEGSTSRRMEHWDEIFIPALGAGNKAFLNSFPRIRIDTMDELGQRFFDGIESLNVIQSQVYDRAYNSLDNLLICAPTGAGKTNIAMMCAAKTIKDNLDSKSGRINKNAFKIIYLAPMKALASEMTTNFANRLAKLGLKVRELTGDSQLSRREISETQMLVLTPEKWDVITRKADDEELSQLVRLMIIDEVHLLHDERGPVIESIVARTLRQVEVYHQNLRIVGLSATLPNYEDVAQFLRVDPTRGLFHFDARFRPVPLAQSFLGVRDSDTPGAVLQREREKAMRRGEKPPTTVSQKQMMTQREKMDEVCFRQCIQFLRDKHQVLVFVHSRNATGVLARTFISKASLTNQQELFAVEPSRATTSSYLKAKKAMRNAQSQELQQLFQCGLGIHHAGLVRHDRHLMEKMFAEGAIRVMVCTATLAWGVNLPAYAVIIRGTEIFDPQKGVFSDIGILDVQQIFGRAGRPQYEDKGHGVIITTAQKMAQYVEMFHRQAPIESQFQRRILNNLNAEIARGAISNIKEAVEWIRFSYFYIRLRKNPLMYGVEWRELRREPTLVSFLNDFCHSAARRLDLNRMIRYDPVNQFVSATDLGRIASHFYITFETVELINAESGPVRFTELMTDEMIISLIAASSEFAQIKNRDSEMTDLDELASFGAALKIRGGLATTAGKVNCLLQSHISRAMVTNFALISELYYISQNATRIARALFEIALRRCWAQTTEACLTMAKCIEKRLWPFNSPLRHLADIDVLSFSTVQKIENRGLNFFALFDMDAKELGALCHADGQTIYNAIRMMPVIEVEAKIRPITCSIIQIDAFLRPIFVWNNALLGSAQHYWVIVEDCDANIILHYENFLLTKKIALSGEPQRLIFTIPVNEDQIQHSYLLRVASDVFVLDDTVVQLSLARSILPSSIKPHTDLLDLDPLPLAALNNPPFQSLYNFEFFNPVQTQVFHTLYATDENALIGAPTSSGKTLCAELAIFRLFNQRPGKKCVYIAPLKALVRERVLDWEDKFHRRLGYQIVEVSGDNTPEPHELNKASILITTPEKWDGITRCADTRHYVKQVELLVIDEIHLLGVERGAVLEAIITRIKSMARRRELAKLPVRVVGLSTALANAGDVAEWIGVRDHGLFNFRPSVRPVPVQVHIQGFPGQHYCPRMALMNKPAYQYIKQFSGTKPALIFVASRRQTRLTAMALLGLLQREGEQSHQQWLGMNQTELERTLASVRDDNLRLTLTYGVGIHHAGLHVAERALVERLFVERKIQVLVATATLAWGINVPAHLVIVKGTEYYDGKTHKYIDFPVTDVLQMIGRAGRPQYDTSAVAVVFVQDTKKNFYKRFLYEPFPLESNLLPVLANHVNAEICSGLITNRQQVVGYLADTYLYRRLFSNPAYYGLEALNDGELTNFLSTIVEQCLAELCQSGCVVLDEEENGTVDPTPLGKIASRYYLQHLTVRHFKMHIHSAMSVEDLLQCLADCPEYEEIPVRHNEDQINSEIQSFLPIRLSTSDWGSPHVKAHLLYQAHFSRMQLPVDYITDQRSIIESCIRIIQAMFDICLEFAFVDTAINVLVLLQQIYQARWYSDHPLLCLPHFSSHSIDGIAPFCTIPQLQQQLGIYALDDARATKSNEFERQLIRRLRKNSILKEFEAKELLQGLMRWPVLRIEETILQDQLKERGVSIKSDCAPIELSCDHLYKLRFTLKLHGPSRFHSDAFCPKYPKKRKAGWVLLMADTLSKQIWSVERVSPWEKTNDNKYVRLSFTTPNEPGFHSLLICLMSDTYLGIDQQYSLNICLTDHRS</sequence>
<dbReference type="Pfam" id="PF23445">
    <property type="entry name" value="WHD_SNRNP200"/>
    <property type="match status" value="2"/>
</dbReference>
<dbReference type="PROSITE" id="PS51192">
    <property type="entry name" value="HELICASE_ATP_BIND_1"/>
    <property type="match status" value="2"/>
</dbReference>
<evidence type="ECO:0000256" key="5">
    <source>
        <dbReference type="ARBA" id="ARBA00054527"/>
    </source>
</evidence>
<evidence type="ECO:0000259" key="8">
    <source>
        <dbReference type="PROSITE" id="PS51194"/>
    </source>
</evidence>
<feature type="compositionally biased region" description="Polar residues" evidence="6">
    <location>
        <begin position="34"/>
        <end position="45"/>
    </location>
</feature>
<dbReference type="PANTHER" id="PTHR47961">
    <property type="entry name" value="DNA POLYMERASE THETA, PUTATIVE (AFU_ORTHOLOGUE AFUA_1G05260)-RELATED"/>
    <property type="match status" value="1"/>
</dbReference>
<keyword evidence="1" id="KW-0547">Nucleotide-binding</keyword>
<dbReference type="FunFam" id="1.10.3380.10:FF:000001">
    <property type="entry name" value="U5 small nuclear ribonucleoprotein helicase"/>
    <property type="match status" value="1"/>
</dbReference>
<gene>
    <name evidence="9" type="ORF">niasHS_009129</name>
</gene>
<keyword evidence="2" id="KW-0378">Hydrolase</keyword>
<feature type="domain" description="Helicase C-terminal" evidence="8">
    <location>
        <begin position="423"/>
        <end position="641"/>
    </location>
</feature>
<dbReference type="Gene3D" id="1.10.3380.10">
    <property type="entry name" value="Sec63 N-terminal domain-like domain"/>
    <property type="match status" value="2"/>
</dbReference>
<dbReference type="GO" id="GO:0016787">
    <property type="term" value="F:hydrolase activity"/>
    <property type="evidence" value="ECO:0007669"/>
    <property type="project" value="UniProtKB-KW"/>
</dbReference>
<dbReference type="EMBL" id="JBICCN010000152">
    <property type="protein sequence ID" value="KAL3088837.1"/>
    <property type="molecule type" value="Genomic_DNA"/>
</dbReference>
<dbReference type="InterPro" id="IPR050474">
    <property type="entry name" value="Hel308_SKI2-like"/>
</dbReference>
<dbReference type="InterPro" id="IPR036390">
    <property type="entry name" value="WH_DNA-bd_sf"/>
</dbReference>
<dbReference type="Gene3D" id="1.10.10.10">
    <property type="entry name" value="Winged helix-like DNA-binding domain superfamily/Winged helix DNA-binding domain"/>
    <property type="match status" value="2"/>
</dbReference>
<dbReference type="SUPFAM" id="SSF46785">
    <property type="entry name" value="Winged helix' DNA-binding domain"/>
    <property type="match status" value="2"/>
</dbReference>
<dbReference type="SMART" id="SM00490">
    <property type="entry name" value="HELICc"/>
    <property type="match status" value="2"/>
</dbReference>
<feature type="domain" description="Helicase ATP-binding" evidence="7">
    <location>
        <begin position="1065"/>
        <end position="1243"/>
    </location>
</feature>
<feature type="region of interest" description="Disordered" evidence="6">
    <location>
        <begin position="394"/>
        <end position="413"/>
    </location>
</feature>
<name>A0ABD2JE97_HETSC</name>
<evidence type="ECO:0000256" key="4">
    <source>
        <dbReference type="ARBA" id="ARBA00022840"/>
    </source>
</evidence>
<dbReference type="FunFam" id="1.10.10.10:FF:000012">
    <property type="entry name" value="U5 small nuclear ribonucleoprotein helicase"/>
    <property type="match status" value="1"/>
</dbReference>
<evidence type="ECO:0000256" key="1">
    <source>
        <dbReference type="ARBA" id="ARBA00022741"/>
    </source>
</evidence>
<feature type="region of interest" description="Disordered" evidence="6">
    <location>
        <begin position="1"/>
        <end position="47"/>
    </location>
</feature>
<comment type="caution">
    <text evidence="9">The sequence shown here is derived from an EMBL/GenBank/DDBJ whole genome shotgun (WGS) entry which is preliminary data.</text>
</comment>
<dbReference type="Gene3D" id="1.10.150.20">
    <property type="entry name" value="5' to 3' exonuclease, C-terminal subdomain"/>
    <property type="match status" value="1"/>
</dbReference>
<dbReference type="GO" id="GO:0004386">
    <property type="term" value="F:helicase activity"/>
    <property type="evidence" value="ECO:0007669"/>
    <property type="project" value="UniProtKB-KW"/>
</dbReference>